<name>A0A848KMB3_9ACTN</name>
<evidence type="ECO:0000256" key="10">
    <source>
        <dbReference type="PIRSR" id="PIRSR000350-4"/>
    </source>
</evidence>
<reference evidence="14 15" key="1">
    <citation type="submission" date="2020-04" db="EMBL/GenBank/DDBJ databases">
        <title>Gordonia sp. nov. TBRC 11910.</title>
        <authorList>
            <person name="Suriyachadkun C."/>
        </authorList>
    </citation>
    <scope>NUCLEOTIDE SEQUENCE [LARGE SCALE GENOMIC DNA]</scope>
    <source>
        <strain evidence="14 15">TBRC 11910</strain>
    </source>
</reference>
<proteinExistence type="inferred from homology"/>
<evidence type="ECO:0000256" key="2">
    <source>
        <dbReference type="ARBA" id="ARBA00022630"/>
    </source>
</evidence>
<dbReference type="PANTHER" id="PTHR43014">
    <property type="entry name" value="MERCURIC REDUCTASE"/>
    <property type="match status" value="1"/>
</dbReference>
<keyword evidence="6" id="KW-1015">Disulfide bond</keyword>
<dbReference type="EMBL" id="JABBNB010000001">
    <property type="protein sequence ID" value="NMN99805.1"/>
    <property type="molecule type" value="Genomic_DNA"/>
</dbReference>
<dbReference type="PIRSF" id="PIRSF000350">
    <property type="entry name" value="Mercury_reductase_MerA"/>
    <property type="match status" value="1"/>
</dbReference>
<evidence type="ECO:0000256" key="3">
    <source>
        <dbReference type="ARBA" id="ARBA00022827"/>
    </source>
</evidence>
<dbReference type="RefSeq" id="WP_170192562.1">
    <property type="nucleotide sequence ID" value="NZ_JABBNB010000001.1"/>
</dbReference>
<dbReference type="SUPFAM" id="SSF55424">
    <property type="entry name" value="FAD/NAD-linked reductases, dimerisation (C-terminal) domain"/>
    <property type="match status" value="1"/>
</dbReference>
<keyword evidence="4" id="KW-0521">NADP</keyword>
<protein>
    <submittedName>
        <fullName evidence="14">Mycothione reductase</fullName>
        <ecNumber evidence="14">1.8.1.15</ecNumber>
    </submittedName>
</protein>
<keyword evidence="5 11" id="KW-0560">Oxidoreductase</keyword>
<evidence type="ECO:0000256" key="8">
    <source>
        <dbReference type="PIRSR" id="PIRSR000350-2"/>
    </source>
</evidence>
<feature type="binding site" evidence="9">
    <location>
        <position position="308"/>
    </location>
    <ligand>
        <name>FAD</name>
        <dbReference type="ChEBI" id="CHEBI:57692"/>
    </ligand>
</feature>
<gene>
    <name evidence="14" type="ORF">HH308_01070</name>
</gene>
<dbReference type="InterPro" id="IPR016156">
    <property type="entry name" value="FAD/NAD-linked_Rdtase_dimer_sf"/>
</dbReference>
<dbReference type="PROSITE" id="PS00076">
    <property type="entry name" value="PYRIDINE_REDOX_1"/>
    <property type="match status" value="1"/>
</dbReference>
<evidence type="ECO:0000256" key="11">
    <source>
        <dbReference type="RuleBase" id="RU003691"/>
    </source>
</evidence>
<keyword evidence="3 9" id="KW-0274">FAD</keyword>
<comment type="similarity">
    <text evidence="1 11">Belongs to the class-I pyridine nucleotide-disulfide oxidoreductase family.</text>
</comment>
<dbReference type="GO" id="GO:0050627">
    <property type="term" value="F:mycothione reductase [NAD(P)H] activity"/>
    <property type="evidence" value="ECO:0007669"/>
    <property type="project" value="UniProtKB-EC"/>
</dbReference>
<comment type="caution">
    <text evidence="14">The sequence shown here is derived from an EMBL/GenBank/DDBJ whole genome shotgun (WGS) entry which is preliminary data.</text>
</comment>
<dbReference type="InterPro" id="IPR001100">
    <property type="entry name" value="Pyr_nuc-diS_OxRdtase"/>
</dbReference>
<evidence type="ECO:0000256" key="4">
    <source>
        <dbReference type="ARBA" id="ARBA00022857"/>
    </source>
</evidence>
<feature type="binding site" evidence="9">
    <location>
        <position position="49"/>
    </location>
    <ligand>
        <name>FAD</name>
        <dbReference type="ChEBI" id="CHEBI:57692"/>
    </ligand>
</feature>
<dbReference type="InterPro" id="IPR004099">
    <property type="entry name" value="Pyr_nucl-diS_OxRdtase_dimer"/>
</dbReference>
<dbReference type="InterPro" id="IPR012999">
    <property type="entry name" value="Pyr_OxRdtase_I_AS"/>
</dbReference>
<keyword evidence="15" id="KW-1185">Reference proteome</keyword>
<dbReference type="PRINTS" id="PR00411">
    <property type="entry name" value="PNDRDTASEI"/>
</dbReference>
<evidence type="ECO:0000313" key="14">
    <source>
        <dbReference type="EMBL" id="NMN99805.1"/>
    </source>
</evidence>
<dbReference type="Gene3D" id="3.50.50.60">
    <property type="entry name" value="FAD/NAD(P)-binding domain"/>
    <property type="match status" value="2"/>
</dbReference>
<organism evidence="14 15">
    <name type="scientific">Gordonia asplenii</name>
    <dbReference type="NCBI Taxonomy" id="2725283"/>
    <lineage>
        <taxon>Bacteria</taxon>
        <taxon>Bacillati</taxon>
        <taxon>Actinomycetota</taxon>
        <taxon>Actinomycetes</taxon>
        <taxon>Mycobacteriales</taxon>
        <taxon>Gordoniaceae</taxon>
        <taxon>Gordonia</taxon>
    </lineage>
</organism>
<dbReference type="InterPro" id="IPR023753">
    <property type="entry name" value="FAD/NAD-binding_dom"/>
</dbReference>
<dbReference type="InterPro" id="IPR017817">
    <property type="entry name" value="Mycothione_reductase"/>
</dbReference>
<evidence type="ECO:0000313" key="15">
    <source>
        <dbReference type="Proteomes" id="UP000550729"/>
    </source>
</evidence>
<evidence type="ECO:0000256" key="5">
    <source>
        <dbReference type="ARBA" id="ARBA00023002"/>
    </source>
</evidence>
<dbReference type="PRINTS" id="PR00368">
    <property type="entry name" value="FADPNR"/>
</dbReference>
<feature type="domain" description="FAD/NAD(P)-binding" evidence="13">
    <location>
        <begin position="6"/>
        <end position="320"/>
    </location>
</feature>
<dbReference type="NCBIfam" id="NF005884">
    <property type="entry name" value="PRK07846.1"/>
    <property type="match status" value="1"/>
</dbReference>
<dbReference type="EC" id="1.8.1.15" evidence="14"/>
<sequence length="463" mass="50432">MTTTVDVALIGSGSGNTFANRDFHDTSFALFEDGVFGGTCLNVGCIPTKMFVYAADIADHVREAGRYGVDATFNSADWPGIVKRVFDRIDPLSSGGRDYRAHRSPNVRLYESHVTFDGRDGDRYRLVTADDDVVLADQVVIAAGSRPIIPDVVADSGVRYYTNNDVMRLAELPARMTILGSGFIAAEFAHVFSALGTDVTIVARGPKLLRHHDSDIADRFTEIAREQWTVRTDQRTVGAPTLDDGSVRLDFADGSHVDSDVLLVATGRWPNGDGLNLSSIDVGLDDAGRVERDRFGRTSARGVWALGDVASEHQLRHVANHETRVVQENVKRGWDATDLVPFDHRFVPSAVFSHPQIATVGLTEREAADAGIDYAVKVQPYSDVAYGWAMEDTTSFCKVLAERATGKLIGVHILGPQASTLVQPAIQAMSFGLGVHDMARGQYWIHPALPEVLENALLGLELE</sequence>
<comment type="cofactor">
    <cofactor evidence="9">
        <name>FAD</name>
        <dbReference type="ChEBI" id="CHEBI:57692"/>
    </cofactor>
    <text evidence="9">Binds 1 FAD per subunit.</text>
</comment>
<keyword evidence="9" id="KW-0547">Nucleotide-binding</keyword>
<accession>A0A848KMB3</accession>
<feature type="domain" description="Pyridine nucleotide-disulphide oxidoreductase dimerisation" evidence="12">
    <location>
        <begin position="347"/>
        <end position="456"/>
    </location>
</feature>
<keyword evidence="2 11" id="KW-0285">Flavoprotein</keyword>
<evidence type="ECO:0000256" key="7">
    <source>
        <dbReference type="ARBA" id="ARBA00023284"/>
    </source>
</evidence>
<dbReference type="GO" id="GO:0000166">
    <property type="term" value="F:nucleotide binding"/>
    <property type="evidence" value="ECO:0007669"/>
    <property type="project" value="UniProtKB-KW"/>
</dbReference>
<dbReference type="Proteomes" id="UP000550729">
    <property type="component" value="Unassembled WGS sequence"/>
</dbReference>
<evidence type="ECO:0000256" key="9">
    <source>
        <dbReference type="PIRSR" id="PIRSR000350-3"/>
    </source>
</evidence>
<evidence type="ECO:0000259" key="12">
    <source>
        <dbReference type="Pfam" id="PF02852"/>
    </source>
</evidence>
<dbReference type="Pfam" id="PF07992">
    <property type="entry name" value="Pyr_redox_2"/>
    <property type="match status" value="1"/>
</dbReference>
<evidence type="ECO:0000256" key="6">
    <source>
        <dbReference type="ARBA" id="ARBA00023157"/>
    </source>
</evidence>
<keyword evidence="9" id="KW-0520">NAD</keyword>
<feature type="disulfide bond" description="Redox-active" evidence="10">
    <location>
        <begin position="40"/>
        <end position="45"/>
    </location>
</feature>
<evidence type="ECO:0000256" key="1">
    <source>
        <dbReference type="ARBA" id="ARBA00007532"/>
    </source>
</evidence>
<dbReference type="Pfam" id="PF02852">
    <property type="entry name" value="Pyr_redox_dim"/>
    <property type="match status" value="1"/>
</dbReference>
<dbReference type="AlphaFoldDB" id="A0A848KMB3"/>
<dbReference type="Gene3D" id="3.30.390.30">
    <property type="match status" value="1"/>
</dbReference>
<keyword evidence="7 11" id="KW-0676">Redox-active center</keyword>
<feature type="binding site" evidence="9">
    <location>
        <begin position="180"/>
        <end position="187"/>
    </location>
    <ligand>
        <name>NAD(+)</name>
        <dbReference type="ChEBI" id="CHEBI:57540"/>
    </ligand>
</feature>
<dbReference type="SUPFAM" id="SSF51905">
    <property type="entry name" value="FAD/NAD(P)-binding domain"/>
    <property type="match status" value="1"/>
</dbReference>
<feature type="binding site" evidence="9">
    <location>
        <position position="267"/>
    </location>
    <ligand>
        <name>NAD(+)</name>
        <dbReference type="ChEBI" id="CHEBI:57540"/>
    </ligand>
</feature>
<evidence type="ECO:0000259" key="13">
    <source>
        <dbReference type="Pfam" id="PF07992"/>
    </source>
</evidence>
<dbReference type="PANTHER" id="PTHR43014:SF5">
    <property type="entry name" value="GLUTATHIONE REDUCTASE (NADPH)"/>
    <property type="match status" value="1"/>
</dbReference>
<dbReference type="InterPro" id="IPR036188">
    <property type="entry name" value="FAD/NAD-bd_sf"/>
</dbReference>
<dbReference type="NCBIfam" id="TIGR03452">
    <property type="entry name" value="mycothione_red"/>
    <property type="match status" value="1"/>
</dbReference>
<feature type="active site" description="Proton acceptor" evidence="8">
    <location>
        <position position="446"/>
    </location>
</feature>